<proteinExistence type="predicted"/>
<evidence type="ECO:0000313" key="2">
    <source>
        <dbReference type="Proteomes" id="UP000000909"/>
    </source>
</evidence>
<sequence>MSHFDFDFEDEFAINDSLMDLMVDQLHQFAEMYECDLSATTSPGSVAQLDRATAF</sequence>
<dbReference type="EMBL" id="DQ149023">
    <property type="protein sequence ID" value="ABA47174.1"/>
    <property type="molecule type" value="Genomic_DNA"/>
</dbReference>
<protein>
    <submittedName>
        <fullName evidence="1">Gp203</fullName>
    </submittedName>
</protein>
<keyword evidence="2" id="KW-1185">Reference proteome</keyword>
<dbReference type="GeneID" id="4239047"/>
<dbReference type="RefSeq" id="YP_717873.1">
    <property type="nucleotide sequence ID" value="NC_008296.2"/>
</dbReference>
<name>Q0QZ22_BPSYS</name>
<accession>Q0QZ22</accession>
<dbReference type="Proteomes" id="UP000000909">
    <property type="component" value="Segment"/>
</dbReference>
<dbReference type="KEGG" id="vg:4239047"/>
<organism evidence="1 2">
    <name type="scientific">Synechococcus phage syn9</name>
    <dbReference type="NCBI Taxonomy" id="382359"/>
    <lineage>
        <taxon>Viruses</taxon>
        <taxon>Duplodnaviria</taxon>
        <taxon>Heunggongvirae</taxon>
        <taxon>Uroviricota</taxon>
        <taxon>Caudoviricetes</taxon>
        <taxon>Pantevenvirales</taxon>
        <taxon>Kyanoviridae</taxon>
        <taxon>Ormenosvirus</taxon>
        <taxon>Ormenosvirus syn9</taxon>
    </lineage>
</organism>
<organismHost>
    <name type="scientific">Synechococcus</name>
    <dbReference type="NCBI Taxonomy" id="1129"/>
</organismHost>
<evidence type="ECO:0000313" key="1">
    <source>
        <dbReference type="EMBL" id="ABA47174.1"/>
    </source>
</evidence>
<reference evidence="1 2" key="1">
    <citation type="journal article" date="2007" name="Environ. Microbiol.">
        <title>Genomic and structural analysis of Syn9, a cyanophage infecting marine Prochlorococcus and Synechococcus.</title>
        <authorList>
            <person name="Weigele P.R."/>
            <person name="Pope W.H."/>
            <person name="Pedulla M.L."/>
            <person name="Houtz J.M."/>
            <person name="Smith A.L."/>
            <person name="Conway J.F."/>
            <person name="King J."/>
            <person name="Hatfull G.F."/>
            <person name="Lawrence J.G."/>
            <person name="Hendrix R.W."/>
        </authorList>
    </citation>
    <scope>NUCLEOTIDE SEQUENCE</scope>
</reference>